<dbReference type="EMBL" id="JALJOQ010000015">
    <property type="protein sequence ID" value="KAK9810594.1"/>
    <property type="molecule type" value="Genomic_DNA"/>
</dbReference>
<gene>
    <name evidence="4" type="ORF">WJX73_003003</name>
</gene>
<dbReference type="Proteomes" id="UP001465755">
    <property type="component" value="Unassembled WGS sequence"/>
</dbReference>
<dbReference type="AlphaFoldDB" id="A0AAW1PLX2"/>
<feature type="transmembrane region" description="Helical" evidence="2">
    <location>
        <begin position="163"/>
        <end position="186"/>
    </location>
</feature>
<keyword evidence="2" id="KW-1133">Transmembrane helix</keyword>
<feature type="compositionally biased region" description="Pro residues" evidence="1">
    <location>
        <begin position="53"/>
        <end position="62"/>
    </location>
</feature>
<feature type="chain" id="PRO_5043497734" evidence="3">
    <location>
        <begin position="24"/>
        <end position="237"/>
    </location>
</feature>
<keyword evidence="2" id="KW-0472">Membrane</keyword>
<feature type="region of interest" description="Disordered" evidence="1">
    <location>
        <begin position="215"/>
        <end position="237"/>
    </location>
</feature>
<keyword evidence="3" id="KW-0732">Signal</keyword>
<evidence type="ECO:0000313" key="5">
    <source>
        <dbReference type="Proteomes" id="UP001465755"/>
    </source>
</evidence>
<protein>
    <submittedName>
        <fullName evidence="4">Uncharacterized protein</fullName>
    </submittedName>
</protein>
<accession>A0AAW1PLX2</accession>
<sequence>MTLIAGLTGFLLLLAFSIAVTDGQGTPTGGPATAPLGTPSSSIPALVASPPVMKSPPPPAPNAPGNTINPASLTAADTTFQATLRLTGSDITNPLSTQQQQIVVLTTANIQQLSSNGLPASVVLANLQAGTFYSPPANGSSTQCQRHFHHWCLDGTSLDSADVAGIIVGGVIFVVLVAALIGWAVLRQRNNSRPDRGNFVAQTEVYEQTPEERNLFATQRDKGPSAGASTNIGARTA</sequence>
<reference evidence="4 5" key="1">
    <citation type="journal article" date="2024" name="Nat. Commun.">
        <title>Phylogenomics reveals the evolutionary origins of lichenization in chlorophyte algae.</title>
        <authorList>
            <person name="Puginier C."/>
            <person name="Libourel C."/>
            <person name="Otte J."/>
            <person name="Skaloud P."/>
            <person name="Haon M."/>
            <person name="Grisel S."/>
            <person name="Petersen M."/>
            <person name="Berrin J.G."/>
            <person name="Delaux P.M."/>
            <person name="Dal Grande F."/>
            <person name="Keller J."/>
        </authorList>
    </citation>
    <scope>NUCLEOTIDE SEQUENCE [LARGE SCALE GENOMIC DNA]</scope>
    <source>
        <strain evidence="4 5">SAG 2036</strain>
    </source>
</reference>
<evidence type="ECO:0000256" key="3">
    <source>
        <dbReference type="SAM" id="SignalP"/>
    </source>
</evidence>
<evidence type="ECO:0000313" key="4">
    <source>
        <dbReference type="EMBL" id="KAK9810594.1"/>
    </source>
</evidence>
<keyword evidence="2" id="KW-0812">Transmembrane</keyword>
<comment type="caution">
    <text evidence="4">The sequence shown here is derived from an EMBL/GenBank/DDBJ whole genome shotgun (WGS) entry which is preliminary data.</text>
</comment>
<proteinExistence type="predicted"/>
<feature type="signal peptide" evidence="3">
    <location>
        <begin position="1"/>
        <end position="23"/>
    </location>
</feature>
<organism evidence="4 5">
    <name type="scientific">Symbiochloris irregularis</name>
    <dbReference type="NCBI Taxonomy" id="706552"/>
    <lineage>
        <taxon>Eukaryota</taxon>
        <taxon>Viridiplantae</taxon>
        <taxon>Chlorophyta</taxon>
        <taxon>core chlorophytes</taxon>
        <taxon>Trebouxiophyceae</taxon>
        <taxon>Trebouxiales</taxon>
        <taxon>Trebouxiaceae</taxon>
        <taxon>Symbiochloris</taxon>
    </lineage>
</organism>
<evidence type="ECO:0000256" key="2">
    <source>
        <dbReference type="SAM" id="Phobius"/>
    </source>
</evidence>
<name>A0AAW1PLX2_9CHLO</name>
<keyword evidence="5" id="KW-1185">Reference proteome</keyword>
<feature type="compositionally biased region" description="Low complexity" evidence="1">
    <location>
        <begin position="29"/>
        <end position="39"/>
    </location>
</feature>
<feature type="compositionally biased region" description="Polar residues" evidence="1">
    <location>
        <begin position="227"/>
        <end position="237"/>
    </location>
</feature>
<evidence type="ECO:0000256" key="1">
    <source>
        <dbReference type="SAM" id="MobiDB-lite"/>
    </source>
</evidence>
<feature type="region of interest" description="Disordered" evidence="1">
    <location>
        <begin position="27"/>
        <end position="71"/>
    </location>
</feature>
<dbReference type="CDD" id="cd12087">
    <property type="entry name" value="TM_EGFR-like"/>
    <property type="match status" value="1"/>
</dbReference>